<feature type="compositionally biased region" description="Basic residues" evidence="1">
    <location>
        <begin position="229"/>
        <end position="240"/>
    </location>
</feature>
<accession>A0A6J4HXG0</accession>
<gene>
    <name evidence="2" type="ORF">AVDCRST_MAG76-1561</name>
</gene>
<feature type="region of interest" description="Disordered" evidence="1">
    <location>
        <begin position="1"/>
        <end position="203"/>
    </location>
</feature>
<sequence>GPERGPPRPQLRPAPAPVGDRAGRRAGRLPAPPGPAARGDRRRRLGSGDLRRPRLAVRPTDPPPRGPTGPRGRLRKGQGRDHRGSGRHPRAGRAGRRRRAIRVDGAGAHGLAARRRRPGPAPELLRPHALARPLGHGPFAAQPGLWRRLPGDARRPPVPIPRRRRLRRRLPVREPRADPHHRGGRRHRAGPPGPLRPSAALDHTPLLVATGAPGVRRLRAATAHDVRAHHPAARGVARRRAALEGAPGRGCADGGGGGGRSPQSRRDPGLPDHLVAAGAGLGERAGRVLLAGGGQPPDPRRRPLRRRRAGQVSQLPPRAAPPPGPVVTV</sequence>
<feature type="region of interest" description="Disordered" evidence="1">
    <location>
        <begin position="223"/>
        <end position="329"/>
    </location>
</feature>
<dbReference type="EMBL" id="CADCSZ010000094">
    <property type="protein sequence ID" value="CAA9236783.1"/>
    <property type="molecule type" value="Genomic_DNA"/>
</dbReference>
<feature type="compositionally biased region" description="Basic and acidic residues" evidence="1">
    <location>
        <begin position="171"/>
        <end position="181"/>
    </location>
</feature>
<feature type="non-terminal residue" evidence="2">
    <location>
        <position position="1"/>
    </location>
</feature>
<dbReference type="AlphaFoldDB" id="A0A6J4HXG0"/>
<feature type="compositionally biased region" description="Pro residues" evidence="1">
    <location>
        <begin position="318"/>
        <end position="329"/>
    </location>
</feature>
<evidence type="ECO:0000313" key="2">
    <source>
        <dbReference type="EMBL" id="CAA9236783.1"/>
    </source>
</evidence>
<reference evidence="2" key="1">
    <citation type="submission" date="2020-02" db="EMBL/GenBank/DDBJ databases">
        <authorList>
            <person name="Meier V. D."/>
        </authorList>
    </citation>
    <scope>NUCLEOTIDE SEQUENCE</scope>
    <source>
        <strain evidence="2">AVDCRST_MAG76</strain>
    </source>
</reference>
<feature type="compositionally biased region" description="Pro residues" evidence="1">
    <location>
        <begin position="7"/>
        <end position="16"/>
    </location>
</feature>
<feature type="compositionally biased region" description="Basic residues" evidence="1">
    <location>
        <begin position="161"/>
        <end position="170"/>
    </location>
</feature>
<evidence type="ECO:0000256" key="1">
    <source>
        <dbReference type="SAM" id="MobiDB-lite"/>
    </source>
</evidence>
<feature type="non-terminal residue" evidence="2">
    <location>
        <position position="329"/>
    </location>
</feature>
<protein>
    <submittedName>
        <fullName evidence="2">Uncharacterized protein</fullName>
    </submittedName>
</protein>
<feature type="compositionally biased region" description="Gly residues" evidence="1">
    <location>
        <begin position="247"/>
        <end position="260"/>
    </location>
</feature>
<feature type="compositionally biased region" description="Basic residues" evidence="1">
    <location>
        <begin position="85"/>
        <end position="100"/>
    </location>
</feature>
<proteinExistence type="predicted"/>
<name>A0A6J4HXG0_9ACTN</name>
<organism evidence="2">
    <name type="scientific">uncultured Acidimicrobiales bacterium</name>
    <dbReference type="NCBI Taxonomy" id="310071"/>
    <lineage>
        <taxon>Bacteria</taxon>
        <taxon>Bacillati</taxon>
        <taxon>Actinomycetota</taxon>
        <taxon>Acidimicrobiia</taxon>
        <taxon>Acidimicrobiales</taxon>
        <taxon>environmental samples</taxon>
    </lineage>
</organism>